<dbReference type="GO" id="GO:0046872">
    <property type="term" value="F:metal ion binding"/>
    <property type="evidence" value="ECO:0007669"/>
    <property type="project" value="UniProtKB-KW"/>
</dbReference>
<reference evidence="7" key="1">
    <citation type="submission" date="2022-06" db="EMBL/GenBank/DDBJ databases">
        <title>Uncovering the hologenomic basis of an extraordinary plant invasion.</title>
        <authorList>
            <person name="Bieker V.C."/>
            <person name="Martin M.D."/>
            <person name="Gilbert T."/>
            <person name="Hodgins K."/>
            <person name="Battlay P."/>
            <person name="Petersen B."/>
            <person name="Wilson J."/>
        </authorList>
    </citation>
    <scope>NUCLEOTIDE SEQUENCE</scope>
    <source>
        <strain evidence="7">AA19_3_7</strain>
        <tissue evidence="7">Leaf</tissue>
    </source>
</reference>
<dbReference type="GO" id="GO:0003712">
    <property type="term" value="F:transcription coregulator activity"/>
    <property type="evidence" value="ECO:0007669"/>
    <property type="project" value="TreeGrafter"/>
</dbReference>
<dbReference type="SUPFAM" id="SSF51197">
    <property type="entry name" value="Clavaminate synthase-like"/>
    <property type="match status" value="1"/>
</dbReference>
<dbReference type="InterPro" id="IPR045109">
    <property type="entry name" value="LSDs-like"/>
</dbReference>
<comment type="subcellular location">
    <subcellularLocation>
        <location evidence="1">Nucleus</location>
    </subcellularLocation>
</comment>
<dbReference type="AlphaFoldDB" id="A0AAD5BPH4"/>
<comment type="similarity">
    <text evidence="2">Belongs to the JARID1 histone demethylase family.</text>
</comment>
<dbReference type="EMBL" id="JAMZMK010011456">
    <property type="protein sequence ID" value="KAI7727065.1"/>
    <property type="molecule type" value="Genomic_DNA"/>
</dbReference>
<feature type="domain" description="JmjC" evidence="6">
    <location>
        <begin position="1"/>
        <end position="156"/>
    </location>
</feature>
<dbReference type="PANTHER" id="PTHR12549">
    <property type="entry name" value="JMJC DOMAIN-CONTAINING HISTONE DEMETHYLATION PROTEIN"/>
    <property type="match status" value="1"/>
</dbReference>
<accession>A0AAD5BPH4</accession>
<feature type="non-terminal residue" evidence="7">
    <location>
        <position position="1"/>
    </location>
</feature>
<evidence type="ECO:0000256" key="3">
    <source>
        <dbReference type="ARBA" id="ARBA00022723"/>
    </source>
</evidence>
<keyword evidence="8" id="KW-1185">Reference proteome</keyword>
<dbReference type="PANTHER" id="PTHR12549:SF38">
    <property type="entry name" value="JMJC DOMAIN-CONTAINING HISTONE DEMETHYLASE 2, ISOFORM A"/>
    <property type="match status" value="1"/>
</dbReference>
<evidence type="ECO:0000256" key="1">
    <source>
        <dbReference type="ARBA" id="ARBA00004123"/>
    </source>
</evidence>
<organism evidence="7 8">
    <name type="scientific">Ambrosia artemisiifolia</name>
    <name type="common">Common ragweed</name>
    <dbReference type="NCBI Taxonomy" id="4212"/>
    <lineage>
        <taxon>Eukaryota</taxon>
        <taxon>Viridiplantae</taxon>
        <taxon>Streptophyta</taxon>
        <taxon>Embryophyta</taxon>
        <taxon>Tracheophyta</taxon>
        <taxon>Spermatophyta</taxon>
        <taxon>Magnoliopsida</taxon>
        <taxon>eudicotyledons</taxon>
        <taxon>Gunneridae</taxon>
        <taxon>Pentapetalae</taxon>
        <taxon>asterids</taxon>
        <taxon>campanulids</taxon>
        <taxon>Asterales</taxon>
        <taxon>Asteraceae</taxon>
        <taxon>Asteroideae</taxon>
        <taxon>Heliantheae alliance</taxon>
        <taxon>Heliantheae</taxon>
        <taxon>Ambrosia</taxon>
    </lineage>
</organism>
<dbReference type="SMART" id="SM00558">
    <property type="entry name" value="JmjC"/>
    <property type="match status" value="1"/>
</dbReference>
<dbReference type="PROSITE" id="PS51184">
    <property type="entry name" value="JMJC"/>
    <property type="match status" value="1"/>
</dbReference>
<keyword evidence="4" id="KW-0539">Nucleus</keyword>
<dbReference type="Gene3D" id="2.60.120.650">
    <property type="entry name" value="Cupin"/>
    <property type="match status" value="1"/>
</dbReference>
<evidence type="ECO:0000259" key="6">
    <source>
        <dbReference type="PROSITE" id="PS51184"/>
    </source>
</evidence>
<evidence type="ECO:0000313" key="7">
    <source>
        <dbReference type="EMBL" id="KAI7727065.1"/>
    </source>
</evidence>
<evidence type="ECO:0000256" key="4">
    <source>
        <dbReference type="ARBA" id="ARBA00023242"/>
    </source>
</evidence>
<evidence type="ECO:0000313" key="8">
    <source>
        <dbReference type="Proteomes" id="UP001206925"/>
    </source>
</evidence>
<feature type="compositionally biased region" description="Acidic residues" evidence="5">
    <location>
        <begin position="50"/>
        <end position="61"/>
    </location>
</feature>
<comment type="caution">
    <text evidence="7">The sequence shown here is derived from an EMBL/GenBank/DDBJ whole genome shotgun (WGS) entry which is preliminary data.</text>
</comment>
<evidence type="ECO:0000256" key="2">
    <source>
        <dbReference type="ARBA" id="ARBA00006801"/>
    </source>
</evidence>
<dbReference type="Proteomes" id="UP001206925">
    <property type="component" value="Unassembled WGS sequence"/>
</dbReference>
<dbReference type="GO" id="GO:0031490">
    <property type="term" value="F:chromatin DNA binding"/>
    <property type="evidence" value="ECO:0007669"/>
    <property type="project" value="TreeGrafter"/>
</dbReference>
<keyword evidence="3" id="KW-0479">Metal-binding</keyword>
<gene>
    <name evidence="7" type="ORF">M8C21_012166</name>
</gene>
<dbReference type="InterPro" id="IPR003347">
    <property type="entry name" value="JmjC_dom"/>
</dbReference>
<protein>
    <recommendedName>
        <fullName evidence="6">JmjC domain-containing protein</fullName>
    </recommendedName>
</protein>
<dbReference type="Pfam" id="PF02373">
    <property type="entry name" value="JmjC"/>
    <property type="match status" value="1"/>
</dbReference>
<evidence type="ECO:0000256" key="5">
    <source>
        <dbReference type="SAM" id="MobiDB-lite"/>
    </source>
</evidence>
<feature type="region of interest" description="Disordered" evidence="5">
    <location>
        <begin position="1"/>
        <end position="61"/>
    </location>
</feature>
<dbReference type="GO" id="GO:0032454">
    <property type="term" value="F:histone H3K9 demethylase activity"/>
    <property type="evidence" value="ECO:0007669"/>
    <property type="project" value="InterPro"/>
</dbReference>
<dbReference type="GO" id="GO:0000785">
    <property type="term" value="C:chromatin"/>
    <property type="evidence" value="ECO:0007669"/>
    <property type="project" value="TreeGrafter"/>
</dbReference>
<dbReference type="GO" id="GO:0006357">
    <property type="term" value="P:regulation of transcription by RNA polymerase II"/>
    <property type="evidence" value="ECO:0007669"/>
    <property type="project" value="TreeGrafter"/>
</dbReference>
<dbReference type="GO" id="GO:0000118">
    <property type="term" value="C:histone deacetylase complex"/>
    <property type="evidence" value="ECO:0007669"/>
    <property type="project" value="TreeGrafter"/>
</dbReference>
<sequence>MAENLSFDKNINGVQDEMVDSLNPLTSDTTESNKNELDSNLSCPEGNKAEDEDVPQSDNYDSDIEYGGALWDIFRRQDVPKLTEYIKKHQKEFRGINNAPVGSVVHPIHDQTFYFDEKHKKQLKKEFGVEPWTFEQYLGEAVFIPAGCPHQVRNRQ</sequence>
<proteinExistence type="inferred from homology"/>
<name>A0AAD5BPH4_AMBAR</name>